<dbReference type="Proteomes" id="UP001377168">
    <property type="component" value="Unassembled WGS sequence"/>
</dbReference>
<proteinExistence type="predicted"/>
<comment type="caution">
    <text evidence="1">The sequence shown here is derived from an EMBL/GenBank/DDBJ whole genome shotgun (WGS) entry which is preliminary data.</text>
</comment>
<gene>
    <name evidence="1" type="ORF">WKI67_02190</name>
</gene>
<sequence length="144" mass="15812">MSGDSPNMGDYDNAITVAVPPRRLFAYLADVENLPHYMPRLTAAHPHDGDRVTVTAHIDPEDAPEQDVTSEAWIRVLEEGRTLEWGAPGPNEYHGRLHVGRGESADTSRLSVELHTARTEGEQVDEGLREALRGIKAAVEAAEH</sequence>
<accession>A0ACC6PLM9</accession>
<reference evidence="1" key="1">
    <citation type="submission" date="2024-03" db="EMBL/GenBank/DDBJ databases">
        <title>Novel Streptomyces species of biotechnological and ecological value are a feature of Machair soil.</title>
        <authorList>
            <person name="Prole J.R."/>
            <person name="Goodfellow M."/>
            <person name="Allenby N."/>
            <person name="Ward A.C."/>
        </authorList>
    </citation>
    <scope>NUCLEOTIDE SEQUENCE</scope>
    <source>
        <strain evidence="1">MS2.AVA.5</strain>
    </source>
</reference>
<organism evidence="1 2">
    <name type="scientific">Streptomyces achmelvichensis</name>
    <dbReference type="NCBI Taxonomy" id="3134111"/>
    <lineage>
        <taxon>Bacteria</taxon>
        <taxon>Bacillati</taxon>
        <taxon>Actinomycetota</taxon>
        <taxon>Actinomycetes</taxon>
        <taxon>Kitasatosporales</taxon>
        <taxon>Streptomycetaceae</taxon>
        <taxon>Streptomyces</taxon>
    </lineage>
</organism>
<dbReference type="EMBL" id="JBBKAJ010000011">
    <property type="protein sequence ID" value="MEJ8632274.1"/>
    <property type="molecule type" value="Genomic_DNA"/>
</dbReference>
<evidence type="ECO:0000313" key="2">
    <source>
        <dbReference type="Proteomes" id="UP001377168"/>
    </source>
</evidence>
<protein>
    <submittedName>
        <fullName evidence="1">SRPBCC family protein</fullName>
    </submittedName>
</protein>
<keyword evidence="2" id="KW-1185">Reference proteome</keyword>
<name>A0ACC6PLM9_9ACTN</name>
<evidence type="ECO:0000313" key="1">
    <source>
        <dbReference type="EMBL" id="MEJ8632274.1"/>
    </source>
</evidence>